<dbReference type="SUPFAM" id="SSF47954">
    <property type="entry name" value="Cyclin-like"/>
    <property type="match status" value="1"/>
</dbReference>
<reference evidence="6" key="1">
    <citation type="journal article" date="2005" name="PLoS Biol.">
        <title>The genomes of Oryza sativa: a history of duplications.</title>
        <authorList>
            <person name="Yu J."/>
            <person name="Wang J."/>
            <person name="Lin W."/>
            <person name="Li S."/>
            <person name="Li H."/>
            <person name="Zhou J."/>
            <person name="Ni P."/>
            <person name="Dong W."/>
            <person name="Hu S."/>
            <person name="Zeng C."/>
            <person name="Zhang J."/>
            <person name="Zhang Y."/>
            <person name="Li R."/>
            <person name="Xu Z."/>
            <person name="Li S."/>
            <person name="Li X."/>
            <person name="Zheng H."/>
            <person name="Cong L."/>
            <person name="Lin L."/>
            <person name="Yin J."/>
            <person name="Geng J."/>
            <person name="Li G."/>
            <person name="Shi J."/>
            <person name="Liu J."/>
            <person name="Lv H."/>
            <person name="Li J."/>
            <person name="Wang J."/>
            <person name="Deng Y."/>
            <person name="Ran L."/>
            <person name="Shi X."/>
            <person name="Wang X."/>
            <person name="Wu Q."/>
            <person name="Li C."/>
            <person name="Ren X."/>
            <person name="Wang J."/>
            <person name="Wang X."/>
            <person name="Li D."/>
            <person name="Liu D."/>
            <person name="Zhang X."/>
            <person name="Ji Z."/>
            <person name="Zhao W."/>
            <person name="Sun Y."/>
            <person name="Zhang Z."/>
            <person name="Bao J."/>
            <person name="Han Y."/>
            <person name="Dong L."/>
            <person name="Ji J."/>
            <person name="Chen P."/>
            <person name="Wu S."/>
            <person name="Liu J."/>
            <person name="Xiao Y."/>
            <person name="Bu D."/>
            <person name="Tan J."/>
            <person name="Yang L."/>
            <person name="Ye C."/>
            <person name="Zhang J."/>
            <person name="Xu J."/>
            <person name="Zhou Y."/>
            <person name="Yu Y."/>
            <person name="Zhang B."/>
            <person name="Zhuang S."/>
            <person name="Wei H."/>
            <person name="Liu B."/>
            <person name="Lei M."/>
            <person name="Yu H."/>
            <person name="Li Y."/>
            <person name="Xu H."/>
            <person name="Wei S."/>
            <person name="He X."/>
            <person name="Fang L."/>
            <person name="Zhang Z."/>
            <person name="Zhang Y."/>
            <person name="Huang X."/>
            <person name="Su Z."/>
            <person name="Tong W."/>
            <person name="Li J."/>
            <person name="Tong Z."/>
            <person name="Li S."/>
            <person name="Ye J."/>
            <person name="Wang L."/>
            <person name="Fang L."/>
            <person name="Lei T."/>
            <person name="Chen C."/>
            <person name="Chen H."/>
            <person name="Xu Z."/>
            <person name="Li H."/>
            <person name="Huang H."/>
            <person name="Zhang F."/>
            <person name="Xu H."/>
            <person name="Li N."/>
            <person name="Zhao C."/>
            <person name="Li S."/>
            <person name="Dong L."/>
            <person name="Huang Y."/>
            <person name="Li L."/>
            <person name="Xi Y."/>
            <person name="Qi Q."/>
            <person name="Li W."/>
            <person name="Zhang B."/>
            <person name="Hu W."/>
            <person name="Zhang Y."/>
            <person name="Tian X."/>
            <person name="Jiao Y."/>
            <person name="Liang X."/>
            <person name="Jin J."/>
            <person name="Gao L."/>
            <person name="Zheng W."/>
            <person name="Hao B."/>
            <person name="Liu S."/>
            <person name="Wang W."/>
            <person name="Yuan L."/>
            <person name="Cao M."/>
            <person name="McDermott J."/>
            <person name="Samudrala R."/>
            <person name="Wang J."/>
            <person name="Wong G.K."/>
            <person name="Yang H."/>
        </authorList>
    </citation>
    <scope>NUCLEOTIDE SEQUENCE [LARGE SCALE GENOMIC DNA]</scope>
</reference>
<evidence type="ECO:0000256" key="2">
    <source>
        <dbReference type="ARBA" id="ARBA00023127"/>
    </source>
</evidence>
<proteinExistence type="predicted"/>
<dbReference type="GO" id="GO:0051301">
    <property type="term" value="P:cell division"/>
    <property type="evidence" value="ECO:0007669"/>
    <property type="project" value="UniProtKB-KW"/>
</dbReference>
<feature type="domain" description="Cyclin N-terminal" evidence="4">
    <location>
        <begin position="98"/>
        <end position="138"/>
    </location>
</feature>
<keyword evidence="3" id="KW-0131">Cell cycle</keyword>
<evidence type="ECO:0000259" key="4">
    <source>
        <dbReference type="Pfam" id="PF00134"/>
    </source>
</evidence>
<sequence>MSMEEAEECSAACGFSLTCQEDGADLGDGVVDDDDDGDVFLFYNAVAAADDEEEEEEYVEQMVSKEASFCCSSSSSLFDAAAGDGYGDGDGDGDWFRQARLAAVKWILETRGYFGFGHRTAYLAIAYFDRFCLRRRVDLLVLSTLGWRMGAVTPFDFLPCFSSRLHRHHHGGAGAAGHGAAAAARVALNAVGFIFATAEAGSVLDYRPSTVAAAAILAASYGAPLTKEALESKMSNLSPSCLIDKENVHACYSMMVGDMNNNRRSSKRPLQCSDSNEITTTSTYDSVLVDDVTDTAAFAATAMNKRLRPEPPRIR</sequence>
<keyword evidence="2" id="KW-0195">Cyclin</keyword>
<evidence type="ECO:0000256" key="1">
    <source>
        <dbReference type="ARBA" id="ARBA00022618"/>
    </source>
</evidence>
<dbReference type="PROSITE" id="PS00292">
    <property type="entry name" value="CYCLINS"/>
    <property type="match status" value="1"/>
</dbReference>
<dbReference type="Pfam" id="PF00134">
    <property type="entry name" value="Cyclin_N"/>
    <property type="match status" value="1"/>
</dbReference>
<dbReference type="Gene3D" id="1.10.472.10">
    <property type="entry name" value="Cyclin-like"/>
    <property type="match status" value="1"/>
</dbReference>
<reference evidence="6" key="2">
    <citation type="submission" date="2008-12" db="EMBL/GenBank/DDBJ databases">
        <title>Improved gene annotation of the rice (Oryza sativa) genomes.</title>
        <authorList>
            <person name="Wang J."/>
            <person name="Li R."/>
            <person name="Fan W."/>
            <person name="Huang Q."/>
            <person name="Zhang J."/>
            <person name="Zhou Y."/>
            <person name="Hu Y."/>
            <person name="Zi S."/>
            <person name="Li J."/>
            <person name="Ni P."/>
            <person name="Zheng H."/>
            <person name="Zhang Y."/>
            <person name="Zhao M."/>
            <person name="Hao Q."/>
            <person name="McDermott J."/>
            <person name="Samudrala R."/>
            <person name="Kristiansen K."/>
            <person name="Wong G.K.-S."/>
        </authorList>
    </citation>
    <scope>NUCLEOTIDE SEQUENCE</scope>
</reference>
<dbReference type="InterPro" id="IPR036915">
    <property type="entry name" value="Cyclin-like_sf"/>
</dbReference>
<keyword evidence="1" id="KW-0132">Cell division</keyword>
<protein>
    <submittedName>
        <fullName evidence="6">Uncharacterized protein</fullName>
    </submittedName>
</protein>
<dbReference type="InterPro" id="IPR004367">
    <property type="entry name" value="Cyclin_C-dom"/>
</dbReference>
<evidence type="ECO:0000256" key="3">
    <source>
        <dbReference type="ARBA" id="ARBA00023306"/>
    </source>
</evidence>
<dbReference type="FunFam" id="1.10.472.10:FF:000107">
    <property type="entry name" value="Cyclin-D5-1"/>
    <property type="match status" value="1"/>
</dbReference>
<dbReference type="InterPro" id="IPR048258">
    <property type="entry name" value="Cyclins_cyclin-box"/>
</dbReference>
<name>A3CIY3_ORYSJ</name>
<evidence type="ECO:0000313" key="6">
    <source>
        <dbReference type="EMBL" id="EAZ21046.1"/>
    </source>
</evidence>
<evidence type="ECO:0000259" key="5">
    <source>
        <dbReference type="Pfam" id="PF02984"/>
    </source>
</evidence>
<dbReference type="Proteomes" id="UP000007752">
    <property type="component" value="Chromosome 12"/>
</dbReference>
<accession>A3CIY3</accession>
<dbReference type="AlphaFoldDB" id="A3CIY3"/>
<feature type="domain" description="Cyclin C-terminal" evidence="5">
    <location>
        <begin position="202"/>
        <end position="267"/>
    </location>
</feature>
<organism evidence="6">
    <name type="scientific">Oryza sativa subsp. japonica</name>
    <name type="common">Rice</name>
    <dbReference type="NCBI Taxonomy" id="39947"/>
    <lineage>
        <taxon>Eukaryota</taxon>
        <taxon>Viridiplantae</taxon>
        <taxon>Streptophyta</taxon>
        <taxon>Embryophyta</taxon>
        <taxon>Tracheophyta</taxon>
        <taxon>Spermatophyta</taxon>
        <taxon>Magnoliopsida</taxon>
        <taxon>Liliopsida</taxon>
        <taxon>Poales</taxon>
        <taxon>Poaceae</taxon>
        <taxon>BOP clade</taxon>
        <taxon>Oryzoideae</taxon>
        <taxon>Oryzeae</taxon>
        <taxon>Oryzinae</taxon>
        <taxon>Oryza</taxon>
        <taxon>Oryza sativa</taxon>
    </lineage>
</organism>
<dbReference type="Pfam" id="PF02984">
    <property type="entry name" value="Cyclin_C"/>
    <property type="match status" value="1"/>
</dbReference>
<gene>
    <name evidence="6" type="ORF">OsJ_36691</name>
</gene>
<dbReference type="PANTHER" id="PTHR10177">
    <property type="entry name" value="CYCLINS"/>
    <property type="match status" value="1"/>
</dbReference>
<dbReference type="InterPro" id="IPR006671">
    <property type="entry name" value="Cyclin_N"/>
</dbReference>
<dbReference type="EMBL" id="CM000149">
    <property type="protein sequence ID" value="EAZ21046.1"/>
    <property type="molecule type" value="Genomic_DNA"/>
</dbReference>
<dbReference type="InterPro" id="IPR039361">
    <property type="entry name" value="Cyclin"/>
</dbReference>